<dbReference type="Pfam" id="PF13424">
    <property type="entry name" value="TPR_12"/>
    <property type="match status" value="2"/>
</dbReference>
<evidence type="ECO:0000256" key="1">
    <source>
        <dbReference type="PROSITE-ProRule" id="PRU00339"/>
    </source>
</evidence>
<accession>A0A3P8VFB6</accession>
<dbReference type="InterPro" id="IPR011990">
    <property type="entry name" value="TPR-like_helical_dom_sf"/>
</dbReference>
<keyword evidence="1" id="KW-0802">TPR repeat</keyword>
<dbReference type="GO" id="GO:0001822">
    <property type="term" value="P:kidney development"/>
    <property type="evidence" value="ECO:0007669"/>
    <property type="project" value="TreeGrafter"/>
</dbReference>
<feature type="repeat" description="TPR" evidence="1">
    <location>
        <begin position="461"/>
        <end position="494"/>
    </location>
</feature>
<feature type="repeat" description="TPR" evidence="1">
    <location>
        <begin position="246"/>
        <end position="279"/>
    </location>
</feature>
<dbReference type="GO" id="GO:0036064">
    <property type="term" value="C:ciliary basal body"/>
    <property type="evidence" value="ECO:0007669"/>
    <property type="project" value="TreeGrafter"/>
</dbReference>
<dbReference type="GO" id="GO:1905515">
    <property type="term" value="P:non-motile cilium assembly"/>
    <property type="evidence" value="ECO:0007669"/>
    <property type="project" value="TreeGrafter"/>
</dbReference>
<dbReference type="SUPFAM" id="SSF48452">
    <property type="entry name" value="TPR-like"/>
    <property type="match status" value="1"/>
</dbReference>
<protein>
    <submittedName>
        <fullName evidence="2">Intraflagellar transport 88 homolog</fullName>
    </submittedName>
</protein>
<dbReference type="Pfam" id="PF13181">
    <property type="entry name" value="TPR_8"/>
    <property type="match status" value="1"/>
</dbReference>
<evidence type="ECO:0000313" key="3">
    <source>
        <dbReference type="Proteomes" id="UP000265120"/>
    </source>
</evidence>
<dbReference type="OMA" id="KMYHIAL"/>
<sequence>YKTKDVKGEVARQEKRKTSLLSFNYKITASFPSTTMGTRTSSFSFGSQFCITPPKSRPNTVVGYFSTARPMNPATGYRSSLSGGSTLDLLSQSRSRSLSSELKTQTTIDEKIVILEKRVRDLIEKSCLAKSAGDLQTAFKRAKEAGRSERALVSLQEKAGRMNIVNIGLTYSVLLNLANQYESNEMYTEALSSYQIIVKNKKFTHGGFVRVNMGNIYFKLKNYTKALKFYRMALDTISNEFVEIRMKIMQNIGLVFAHTGQYSDAIESFEHIMTERPNIKTGFNLILCYYAIGDTERMKTGFQNLTSVTLDMNDGQKYMSAPDDFSTSVIFEGAKNDKLYQMGGNLKALANKCIVISVKLIAPVIETSLVAGLDWCLDILKTTQHADTAHDLEITKAVICLGQRNFNLAEVVETLSTLEKKESSRKGAAATNLSSLYFLEKDYEKADRYSDFAMDTDSTNPAVLVNKGNTTFIKQDYKKAAEFYREALKSDSSSTEALYNLGLSYKKMKCLEDALECFLKLHAILRNSSQVMYQLANLYELLGNPKQAIKWLTQVISLMPTDPKALAKVGELYECEGDESQALQYYYESFRCFPSSIDVVGWLAAYYNNNKFFQKAIHYFQRATFIQPLNVQWQLLVAICYKKSGNYQKALDTLQDIHHRFPKNIKCLQILVKLCTDMELKESKIYATRLKKVEKMQDINKQFFQSDQESHVEKQHMCAFMKSVYAPQKPLRGIYPKIMEVDPLGTLIGRPKIGAKKHKLDVSFTDVELKDDLLP</sequence>
<dbReference type="GO" id="GO:0005814">
    <property type="term" value="C:centriole"/>
    <property type="evidence" value="ECO:0007669"/>
    <property type="project" value="TreeGrafter"/>
</dbReference>
<dbReference type="GO" id="GO:0042073">
    <property type="term" value="P:intraciliary transport"/>
    <property type="evidence" value="ECO:0007669"/>
    <property type="project" value="TreeGrafter"/>
</dbReference>
<dbReference type="SMART" id="SM00028">
    <property type="entry name" value="TPR"/>
    <property type="match status" value="10"/>
</dbReference>
<dbReference type="PROSITE" id="PS50005">
    <property type="entry name" value="TPR"/>
    <property type="match status" value="5"/>
</dbReference>
<organism evidence="2 3">
    <name type="scientific">Cynoglossus semilaevis</name>
    <name type="common">Tongue sole</name>
    <dbReference type="NCBI Taxonomy" id="244447"/>
    <lineage>
        <taxon>Eukaryota</taxon>
        <taxon>Metazoa</taxon>
        <taxon>Chordata</taxon>
        <taxon>Craniata</taxon>
        <taxon>Vertebrata</taxon>
        <taxon>Euteleostomi</taxon>
        <taxon>Actinopterygii</taxon>
        <taxon>Neopterygii</taxon>
        <taxon>Teleostei</taxon>
        <taxon>Neoteleostei</taxon>
        <taxon>Acanthomorphata</taxon>
        <taxon>Carangaria</taxon>
        <taxon>Pleuronectiformes</taxon>
        <taxon>Pleuronectoidei</taxon>
        <taxon>Cynoglossidae</taxon>
        <taxon>Cynoglossinae</taxon>
        <taxon>Cynoglossus</taxon>
    </lineage>
</organism>
<dbReference type="AlphaFoldDB" id="A0A3P8VFB6"/>
<dbReference type="PANTHER" id="PTHR44117">
    <property type="entry name" value="INTRAFLAGELLAR TRANSPORT PROTEIN 88 HOMOLOG"/>
    <property type="match status" value="1"/>
</dbReference>
<dbReference type="GO" id="GO:0019894">
    <property type="term" value="F:kinesin binding"/>
    <property type="evidence" value="ECO:0007669"/>
    <property type="project" value="TreeGrafter"/>
</dbReference>
<dbReference type="GO" id="GO:0097730">
    <property type="term" value="C:non-motile cilium"/>
    <property type="evidence" value="ECO:0007669"/>
    <property type="project" value="TreeGrafter"/>
</dbReference>
<dbReference type="Pfam" id="PF13432">
    <property type="entry name" value="TPR_16"/>
    <property type="match status" value="1"/>
</dbReference>
<evidence type="ECO:0000313" key="2">
    <source>
        <dbReference type="Ensembl" id="ENSCSEP00000014003.1"/>
    </source>
</evidence>
<feature type="repeat" description="TPR" evidence="1">
    <location>
        <begin position="529"/>
        <end position="562"/>
    </location>
</feature>
<dbReference type="SUPFAM" id="SSF81901">
    <property type="entry name" value="HCP-like"/>
    <property type="match status" value="1"/>
</dbReference>
<dbReference type="FunFam" id="1.25.40.10:FF:000468">
    <property type="entry name" value="Intraflagellar transport 88 homolog"/>
    <property type="match status" value="1"/>
</dbReference>
<dbReference type="Proteomes" id="UP000265120">
    <property type="component" value="Chromosome 2"/>
</dbReference>
<dbReference type="GO" id="GO:0060122">
    <property type="term" value="P:inner ear receptor cell stereocilium organization"/>
    <property type="evidence" value="ECO:0007669"/>
    <property type="project" value="TreeGrafter"/>
</dbReference>
<feature type="repeat" description="TPR" evidence="1">
    <location>
        <begin position="207"/>
        <end position="240"/>
    </location>
</feature>
<feature type="repeat" description="TPR" evidence="1">
    <location>
        <begin position="563"/>
        <end position="596"/>
    </location>
</feature>
<dbReference type="InterPro" id="IPR019734">
    <property type="entry name" value="TPR_rpt"/>
</dbReference>
<proteinExistence type="predicted"/>
<dbReference type="GO" id="GO:0097546">
    <property type="term" value="C:ciliary base"/>
    <property type="evidence" value="ECO:0007669"/>
    <property type="project" value="TreeGrafter"/>
</dbReference>
<dbReference type="Gene3D" id="1.25.40.10">
    <property type="entry name" value="Tetratricopeptide repeat domain"/>
    <property type="match status" value="2"/>
</dbReference>
<dbReference type="PANTHER" id="PTHR44117:SF1">
    <property type="entry name" value="INTRAFLAGELLAR TRANSPORT PROTEIN 88 HOMOLOG"/>
    <property type="match status" value="1"/>
</dbReference>
<dbReference type="GeneTree" id="ENSGT00390000015473"/>
<reference evidence="2" key="3">
    <citation type="submission" date="2025-09" db="UniProtKB">
        <authorList>
            <consortium name="Ensembl"/>
        </authorList>
    </citation>
    <scope>IDENTIFICATION</scope>
</reference>
<dbReference type="InParanoid" id="A0A3P8VFB6"/>
<name>A0A3P8VFB6_CYNSE</name>
<dbReference type="STRING" id="244447.ENSCSEP00000014003"/>
<dbReference type="Ensembl" id="ENSCSET00000014167.1">
    <property type="protein sequence ID" value="ENSCSEP00000014003.1"/>
    <property type="gene ID" value="ENSCSEG00000009003.1"/>
</dbReference>
<reference evidence="2 3" key="1">
    <citation type="journal article" date="2014" name="Nat. Genet.">
        <title>Whole-genome sequence of a flatfish provides insights into ZW sex chromosome evolution and adaptation to a benthic lifestyle.</title>
        <authorList>
            <person name="Chen S."/>
            <person name="Zhang G."/>
            <person name="Shao C."/>
            <person name="Huang Q."/>
            <person name="Liu G."/>
            <person name="Zhang P."/>
            <person name="Song W."/>
            <person name="An N."/>
            <person name="Chalopin D."/>
            <person name="Volff J.N."/>
            <person name="Hong Y."/>
            <person name="Li Q."/>
            <person name="Sha Z."/>
            <person name="Zhou H."/>
            <person name="Xie M."/>
            <person name="Yu Q."/>
            <person name="Liu Y."/>
            <person name="Xiang H."/>
            <person name="Wang N."/>
            <person name="Wu K."/>
            <person name="Yang C."/>
            <person name="Zhou Q."/>
            <person name="Liao X."/>
            <person name="Yang L."/>
            <person name="Hu Q."/>
            <person name="Zhang J."/>
            <person name="Meng L."/>
            <person name="Jin L."/>
            <person name="Tian Y."/>
            <person name="Lian J."/>
            <person name="Yang J."/>
            <person name="Miao G."/>
            <person name="Liu S."/>
            <person name="Liang Z."/>
            <person name="Yan F."/>
            <person name="Li Y."/>
            <person name="Sun B."/>
            <person name="Zhang H."/>
            <person name="Zhang J."/>
            <person name="Zhu Y."/>
            <person name="Du M."/>
            <person name="Zhao Y."/>
            <person name="Schartl M."/>
            <person name="Tang Q."/>
            <person name="Wang J."/>
        </authorList>
    </citation>
    <scope>NUCLEOTIDE SEQUENCE</scope>
</reference>
<reference evidence="2" key="2">
    <citation type="submission" date="2025-08" db="UniProtKB">
        <authorList>
            <consortium name="Ensembl"/>
        </authorList>
    </citation>
    <scope>IDENTIFICATION</scope>
</reference>
<keyword evidence="3" id="KW-1185">Reference proteome</keyword>